<name>A0A553HXM2_9PEZI</name>
<dbReference type="EMBL" id="VFLP01000034">
    <property type="protein sequence ID" value="TRX92699.1"/>
    <property type="molecule type" value="Genomic_DNA"/>
</dbReference>
<gene>
    <name evidence="2" type="ORF">FHL15_006373</name>
</gene>
<dbReference type="OrthoDB" id="4745900at2759"/>
<dbReference type="Proteomes" id="UP000319160">
    <property type="component" value="Unassembled WGS sequence"/>
</dbReference>
<evidence type="ECO:0000313" key="3">
    <source>
        <dbReference type="Proteomes" id="UP000319160"/>
    </source>
</evidence>
<keyword evidence="1" id="KW-0472">Membrane</keyword>
<sequence length="193" mass="21387">MTNHAKYKEAEEWVDYFTNLARKIRLIWANLTTPSFAQFSEVPLTAQPYIEIKHDSCQVSMAVNTDALAADWSMREEKHAERIPYQNRGGPEARTEARQDGPGFTFGGAARQEERLPQNIQMMQCLTSSTTITVSHNTTRPMGVNLGMNGLGTALGLGGGMLGRGHRRAFLSIDGNILVIIACVLLAIWFFKG</sequence>
<organism evidence="2 3">
    <name type="scientific">Xylaria flabelliformis</name>
    <dbReference type="NCBI Taxonomy" id="2512241"/>
    <lineage>
        <taxon>Eukaryota</taxon>
        <taxon>Fungi</taxon>
        <taxon>Dikarya</taxon>
        <taxon>Ascomycota</taxon>
        <taxon>Pezizomycotina</taxon>
        <taxon>Sordariomycetes</taxon>
        <taxon>Xylariomycetidae</taxon>
        <taxon>Xylariales</taxon>
        <taxon>Xylariaceae</taxon>
        <taxon>Xylaria</taxon>
    </lineage>
</organism>
<keyword evidence="3" id="KW-1185">Reference proteome</keyword>
<evidence type="ECO:0000256" key="1">
    <source>
        <dbReference type="SAM" id="Phobius"/>
    </source>
</evidence>
<evidence type="ECO:0000313" key="2">
    <source>
        <dbReference type="EMBL" id="TRX92699.1"/>
    </source>
</evidence>
<proteinExistence type="predicted"/>
<protein>
    <submittedName>
        <fullName evidence="2">Uncharacterized protein</fullName>
    </submittedName>
</protein>
<keyword evidence="1" id="KW-1133">Transmembrane helix</keyword>
<accession>A0A553HXM2</accession>
<reference evidence="3" key="1">
    <citation type="submission" date="2019-06" db="EMBL/GenBank/DDBJ databases">
        <title>Draft genome sequence of the griseofulvin-producing fungus Xylaria cubensis strain G536.</title>
        <authorList>
            <person name="Mead M.E."/>
            <person name="Raja H.A."/>
            <person name="Steenwyk J.L."/>
            <person name="Knowles S.L."/>
            <person name="Oberlies N.H."/>
            <person name="Rokas A."/>
        </authorList>
    </citation>
    <scope>NUCLEOTIDE SEQUENCE [LARGE SCALE GENOMIC DNA]</scope>
    <source>
        <strain evidence="3">G536</strain>
    </source>
</reference>
<comment type="caution">
    <text evidence="2">The sequence shown here is derived from an EMBL/GenBank/DDBJ whole genome shotgun (WGS) entry which is preliminary data.</text>
</comment>
<dbReference type="AlphaFoldDB" id="A0A553HXM2"/>
<feature type="transmembrane region" description="Helical" evidence="1">
    <location>
        <begin position="169"/>
        <end position="191"/>
    </location>
</feature>
<keyword evidence="1" id="KW-0812">Transmembrane</keyword>